<name>A0A1X7TLA9_AMPQE</name>
<evidence type="ECO:0000256" key="1">
    <source>
        <dbReference type="SAM" id="MobiDB-lite"/>
    </source>
</evidence>
<feature type="compositionally biased region" description="Basic and acidic residues" evidence="1">
    <location>
        <begin position="54"/>
        <end position="63"/>
    </location>
</feature>
<protein>
    <submittedName>
        <fullName evidence="2">Uncharacterized protein</fullName>
    </submittedName>
</protein>
<sequence length="127" mass="14295">MPRRKQSKSFEALRKARWTARTVYSTAATSISSTRSIIAKDNDRNEEANVTATPKRENQRDSDETMEVTPIHFQKDTDFSFDTPEGRNSGELPNSNSIFLGQVSQMCKFIDQINLTSKCATPLCNVS</sequence>
<organism evidence="2">
    <name type="scientific">Amphimedon queenslandica</name>
    <name type="common">Sponge</name>
    <dbReference type="NCBI Taxonomy" id="400682"/>
    <lineage>
        <taxon>Eukaryota</taxon>
        <taxon>Metazoa</taxon>
        <taxon>Porifera</taxon>
        <taxon>Demospongiae</taxon>
        <taxon>Heteroscleromorpha</taxon>
        <taxon>Haplosclerida</taxon>
        <taxon>Niphatidae</taxon>
        <taxon>Amphimedon</taxon>
    </lineage>
</organism>
<dbReference type="EnsemblMetazoa" id="Aqu2.1.15549_001">
    <property type="protein sequence ID" value="Aqu2.1.15549_001"/>
    <property type="gene ID" value="Aqu2.1.15549"/>
</dbReference>
<reference evidence="2" key="1">
    <citation type="submission" date="2017-05" db="UniProtKB">
        <authorList>
            <consortium name="EnsemblMetazoa"/>
        </authorList>
    </citation>
    <scope>IDENTIFICATION</scope>
</reference>
<feature type="compositionally biased region" description="Basic and acidic residues" evidence="1">
    <location>
        <begin position="38"/>
        <end position="47"/>
    </location>
</feature>
<proteinExistence type="predicted"/>
<evidence type="ECO:0000313" key="2">
    <source>
        <dbReference type="EnsemblMetazoa" id="Aqu2.1.15549_001"/>
    </source>
</evidence>
<accession>A0A1X7TLA9</accession>
<dbReference type="InParanoid" id="A0A1X7TLA9"/>
<dbReference type="AlphaFoldDB" id="A0A1X7TLA9"/>
<feature type="region of interest" description="Disordered" evidence="1">
    <location>
        <begin position="38"/>
        <end position="67"/>
    </location>
</feature>